<dbReference type="Gene3D" id="1.25.40.20">
    <property type="entry name" value="Ankyrin repeat-containing domain"/>
    <property type="match status" value="1"/>
</dbReference>
<keyword evidence="6" id="KW-1185">Reference proteome</keyword>
<sequence>MSLTARPRGSTFLPSATRANPTPRTGPAGSRCYRTWQKSPQRFAVLTESADTSVSVVTKQAARVEDVRILQRNKVFGVEFLVLLEDSTKVWLSGEYIADDLKTQYDANWWSACRQGEDVALEGILQHSCGTLLYSRDAKQRSPIHFLAGVGNTVTLKELLKERADVNAQDSDGYTAAHLAAGYMHLDALRCLLEAGADAELEDRTGRSVQGLLRTLLANMPVTTATYSRRVSLESILSTIESHIYEEVFPDRILSMRESNSGREYLVRWIDGYEDMWVTEMDISDDVISAFERNVENVVGKEVLTVGDGRTAGKQGKLIQWRDTQLLSWI</sequence>
<dbReference type="FunCoup" id="A0A090N4M9">
    <property type="interactions" value="406"/>
</dbReference>
<proteinExistence type="predicted"/>
<dbReference type="SUPFAM" id="SSF48403">
    <property type="entry name" value="Ankyrin repeat"/>
    <property type="match status" value="1"/>
</dbReference>
<evidence type="ECO:0000256" key="1">
    <source>
        <dbReference type="ARBA" id="ARBA00022737"/>
    </source>
</evidence>
<dbReference type="EMBL" id="CAID01000002">
    <property type="protein sequence ID" value="CEG00990.1"/>
    <property type="molecule type" value="Genomic_DNA"/>
</dbReference>
<keyword evidence="2 3" id="KW-0040">ANK repeat</keyword>
<evidence type="ECO:0000256" key="3">
    <source>
        <dbReference type="PROSITE-ProRule" id="PRU00023"/>
    </source>
</evidence>
<dbReference type="InParanoid" id="A0A090N4M9"/>
<feature type="repeat" description="ANK" evidence="3">
    <location>
        <begin position="139"/>
        <end position="171"/>
    </location>
</feature>
<dbReference type="Proteomes" id="UP000009170">
    <property type="component" value="Unassembled WGS sequence"/>
</dbReference>
<feature type="region of interest" description="Disordered" evidence="4">
    <location>
        <begin position="1"/>
        <end position="31"/>
    </location>
</feature>
<evidence type="ECO:0000313" key="6">
    <source>
        <dbReference type="Proteomes" id="UP000009170"/>
    </source>
</evidence>
<dbReference type="PROSITE" id="PS50297">
    <property type="entry name" value="ANK_REP_REGION"/>
    <property type="match status" value="1"/>
</dbReference>
<keyword evidence="1" id="KW-0677">Repeat</keyword>
<reference evidence="6" key="1">
    <citation type="journal article" date="2006" name="Proc. Natl. Acad. Sci. U.S.A.">
        <title>Genome analysis of the smallest free-living eukaryote Ostreococcus tauri unveils many unique features.</title>
        <authorList>
            <person name="Derelle E."/>
            <person name="Ferraz C."/>
            <person name="Rombauts S."/>
            <person name="Rouze P."/>
            <person name="Worden A.Z."/>
            <person name="Robbens S."/>
            <person name="Partensky F."/>
            <person name="Degroeve S."/>
            <person name="Echeynie S."/>
            <person name="Cooke R."/>
            <person name="Saeys Y."/>
            <person name="Wuyts J."/>
            <person name="Jabbari K."/>
            <person name="Bowler C."/>
            <person name="Panaud O."/>
            <person name="Piegu B."/>
            <person name="Ball S.G."/>
            <person name="Ral J.-P."/>
            <person name="Bouget F.-Y."/>
            <person name="Piganeau G."/>
            <person name="De Baets B."/>
            <person name="Picard A."/>
            <person name="Delseny M."/>
            <person name="Demaille J."/>
            <person name="Van de Peer Y."/>
            <person name="Moreau H."/>
        </authorList>
    </citation>
    <scope>NUCLEOTIDE SEQUENCE [LARGE SCALE GENOMIC DNA]</scope>
    <source>
        <strain evidence="6">OTTH 0595 / CCAP 157/2 / RCC745</strain>
    </source>
</reference>
<dbReference type="KEGG" id="ota:OT_ostta02g01640"/>
<dbReference type="GO" id="GO:0005634">
    <property type="term" value="C:nucleus"/>
    <property type="evidence" value="ECO:0007669"/>
    <property type="project" value="TreeGrafter"/>
</dbReference>
<comment type="caution">
    <text evidence="5">The sequence shown here is derived from an EMBL/GenBank/DDBJ whole genome shotgun (WGS) entry which is preliminary data.</text>
</comment>
<protein>
    <submittedName>
        <fullName evidence="5">Ankyrin repeat</fullName>
    </submittedName>
</protein>
<organism evidence="5 6">
    <name type="scientific">Ostreococcus tauri</name>
    <name type="common">Marine green alga</name>
    <dbReference type="NCBI Taxonomy" id="70448"/>
    <lineage>
        <taxon>Eukaryota</taxon>
        <taxon>Viridiplantae</taxon>
        <taxon>Chlorophyta</taxon>
        <taxon>Mamiellophyceae</taxon>
        <taxon>Mamiellales</taxon>
        <taxon>Bathycoccaceae</taxon>
        <taxon>Ostreococcus</taxon>
    </lineage>
</organism>
<dbReference type="SUPFAM" id="SSF54160">
    <property type="entry name" value="Chromo domain-like"/>
    <property type="match status" value="1"/>
</dbReference>
<dbReference type="OrthoDB" id="341259at2759"/>
<feature type="compositionally biased region" description="Polar residues" evidence="4">
    <location>
        <begin position="12"/>
        <end position="23"/>
    </location>
</feature>
<accession>A0A090N4M9</accession>
<gene>
    <name evidence="5" type="ORF">OT_ostta02g01640</name>
</gene>
<dbReference type="InterPro" id="IPR036770">
    <property type="entry name" value="Ankyrin_rpt-contain_sf"/>
</dbReference>
<evidence type="ECO:0000256" key="4">
    <source>
        <dbReference type="SAM" id="MobiDB-lite"/>
    </source>
</evidence>
<dbReference type="PROSITE" id="PS50088">
    <property type="entry name" value="ANK_REPEAT"/>
    <property type="match status" value="2"/>
</dbReference>
<dbReference type="RefSeq" id="XP_022840725.1">
    <property type="nucleotide sequence ID" value="XM_022985033.1"/>
</dbReference>
<dbReference type="InterPro" id="IPR050776">
    <property type="entry name" value="Ank_Repeat/CDKN_Inhibitor"/>
</dbReference>
<dbReference type="STRING" id="70448.A0A090N4M9"/>
<evidence type="ECO:0000313" key="5">
    <source>
        <dbReference type="EMBL" id="CEG00990.1"/>
    </source>
</evidence>
<name>A0A090N4M9_OSTTA</name>
<feature type="repeat" description="ANK" evidence="3">
    <location>
        <begin position="172"/>
        <end position="204"/>
    </location>
</feature>
<evidence type="ECO:0000256" key="2">
    <source>
        <dbReference type="ARBA" id="ARBA00023043"/>
    </source>
</evidence>
<dbReference type="Pfam" id="PF12796">
    <property type="entry name" value="Ank_2"/>
    <property type="match status" value="1"/>
</dbReference>
<dbReference type="PANTHER" id="PTHR24201:SF2">
    <property type="entry name" value="ANKYRIN REPEAT DOMAIN-CONTAINING PROTEIN 42"/>
    <property type="match status" value="1"/>
</dbReference>
<dbReference type="AlphaFoldDB" id="A0A090N4M9"/>
<reference evidence="5 6" key="2">
    <citation type="journal article" date="2014" name="BMC Genomics">
        <title>An improved genome of the model marine alga Ostreococcus tauri unfolds by assessing Illumina de novo assemblies.</title>
        <authorList>
            <person name="Blanc-Mathieu R."/>
            <person name="Verhelst B."/>
            <person name="Derelle E."/>
            <person name="Rombauts S."/>
            <person name="Bouget F.Y."/>
            <person name="Carre I."/>
            <person name="Chateau A."/>
            <person name="Eyre-Walker A."/>
            <person name="Grimsley N."/>
            <person name="Moreau H."/>
            <person name="Piegu B."/>
            <person name="Rivals E."/>
            <person name="Schackwitz W."/>
            <person name="Van de Peer Y."/>
            <person name="Piganeau G."/>
        </authorList>
    </citation>
    <scope>NUCLEOTIDE SEQUENCE [LARGE SCALE GENOMIC DNA]</scope>
    <source>
        <strain evidence="6">OTTH 0595 / CCAP 157/2 / RCC745</strain>
    </source>
</reference>
<dbReference type="Gene3D" id="2.40.50.40">
    <property type="match status" value="1"/>
</dbReference>
<dbReference type="InterPro" id="IPR002110">
    <property type="entry name" value="Ankyrin_rpt"/>
</dbReference>
<dbReference type="GeneID" id="9832770"/>
<dbReference type="SMART" id="SM00248">
    <property type="entry name" value="ANK"/>
    <property type="match status" value="2"/>
</dbReference>
<dbReference type="InterPro" id="IPR016197">
    <property type="entry name" value="Chromo-like_dom_sf"/>
</dbReference>
<dbReference type="PANTHER" id="PTHR24201">
    <property type="entry name" value="ANK_REP_REGION DOMAIN-CONTAINING PROTEIN"/>
    <property type="match status" value="1"/>
</dbReference>